<proteinExistence type="predicted"/>
<comment type="caution">
    <text evidence="1">The sequence shown here is derived from an EMBL/GenBank/DDBJ whole genome shotgun (WGS) entry which is preliminary data.</text>
</comment>
<organism evidence="1 2">
    <name type="scientific">Symbiodinium microadriaticum</name>
    <name type="common">Dinoflagellate</name>
    <name type="synonym">Zooxanthella microadriatica</name>
    <dbReference type="NCBI Taxonomy" id="2951"/>
    <lineage>
        <taxon>Eukaryota</taxon>
        <taxon>Sar</taxon>
        <taxon>Alveolata</taxon>
        <taxon>Dinophyceae</taxon>
        <taxon>Suessiales</taxon>
        <taxon>Symbiodiniaceae</taxon>
        <taxon>Symbiodinium</taxon>
    </lineage>
</organism>
<protein>
    <submittedName>
        <fullName evidence="1">Uncharacterized protein</fullName>
    </submittedName>
</protein>
<name>A0A1Q9EBM4_SYMMI</name>
<dbReference type="AlphaFoldDB" id="A0A1Q9EBM4"/>
<keyword evidence="2" id="KW-1185">Reference proteome</keyword>
<evidence type="ECO:0000313" key="1">
    <source>
        <dbReference type="EMBL" id="OLQ04803.1"/>
    </source>
</evidence>
<evidence type="ECO:0000313" key="2">
    <source>
        <dbReference type="Proteomes" id="UP000186817"/>
    </source>
</evidence>
<sequence length="86" mass="9438">MLTTGNERTCAYACVSAAFISRPMAPAQDLPDVLDAFCLRTNEVLVPMTWYPRRCVHLMGSGKVNMKVFAKRESGIAKASFVIPSV</sequence>
<dbReference type="Proteomes" id="UP000186817">
    <property type="component" value="Unassembled WGS sequence"/>
</dbReference>
<accession>A0A1Q9EBM4</accession>
<dbReference type="EMBL" id="LSRX01000200">
    <property type="protein sequence ID" value="OLQ04803.1"/>
    <property type="molecule type" value="Genomic_DNA"/>
</dbReference>
<reference evidence="1 2" key="1">
    <citation type="submission" date="2016-02" db="EMBL/GenBank/DDBJ databases">
        <title>Genome analysis of coral dinoflagellate symbionts highlights evolutionary adaptations to a symbiotic lifestyle.</title>
        <authorList>
            <person name="Aranda M."/>
            <person name="Li Y."/>
            <person name="Liew Y.J."/>
            <person name="Baumgarten S."/>
            <person name="Simakov O."/>
            <person name="Wilson M."/>
            <person name="Piel J."/>
            <person name="Ashoor H."/>
            <person name="Bougouffa S."/>
            <person name="Bajic V.B."/>
            <person name="Ryu T."/>
            <person name="Ravasi T."/>
            <person name="Bayer T."/>
            <person name="Micklem G."/>
            <person name="Kim H."/>
            <person name="Bhak J."/>
            <person name="Lajeunesse T.C."/>
            <person name="Voolstra C.R."/>
        </authorList>
    </citation>
    <scope>NUCLEOTIDE SEQUENCE [LARGE SCALE GENOMIC DNA]</scope>
    <source>
        <strain evidence="1 2">CCMP2467</strain>
    </source>
</reference>
<gene>
    <name evidence="1" type="ORF">AK812_SmicGene12027</name>
</gene>